<keyword evidence="9 11" id="KW-0406">Ion transport</keyword>
<comment type="similarity">
    <text evidence="11">Belongs to the KdpC family.</text>
</comment>
<feature type="transmembrane region" description="Helical" evidence="11">
    <location>
        <begin position="12"/>
        <end position="38"/>
    </location>
</feature>
<comment type="subunit">
    <text evidence="11">The system is composed of three essential subunits: KdpA, KdpB and KdpC.</text>
</comment>
<comment type="subcellular location">
    <subcellularLocation>
        <location evidence="11">Cell membrane</location>
        <topology evidence="11">Single-pass membrane protein</topology>
    </subcellularLocation>
</comment>
<sequence>MKKLLFELKTPFLITIVFIVICGLFYPLLMTGLGQAIFPSQSNGSLIKVDGKVVGSSLIGQKFTDVRFMKARPSAVNYNTYTIADKANGIYTSVATGSANLSPSNPTLKVRVESDLKTFLKANPTVSPKAIPDDLLTASGSGLDPQISPTSAEIQVPALSEATGLSKADLNKMIQKNTQQKLFGFIGENTVNVLGVNIDIAKALGLN</sequence>
<evidence type="ECO:0000256" key="8">
    <source>
        <dbReference type="ARBA" id="ARBA00022989"/>
    </source>
</evidence>
<evidence type="ECO:0000256" key="9">
    <source>
        <dbReference type="ARBA" id="ARBA00023065"/>
    </source>
</evidence>
<keyword evidence="7 11" id="KW-0630">Potassium</keyword>
<dbReference type="NCBIfam" id="TIGR00681">
    <property type="entry name" value="kdpC"/>
    <property type="match status" value="1"/>
</dbReference>
<organism evidence="12 13">
    <name type="scientific">Lactovum miscens</name>
    <dbReference type="NCBI Taxonomy" id="190387"/>
    <lineage>
        <taxon>Bacteria</taxon>
        <taxon>Bacillati</taxon>
        <taxon>Bacillota</taxon>
        <taxon>Bacilli</taxon>
        <taxon>Lactobacillales</taxon>
        <taxon>Streptococcaceae</taxon>
        <taxon>Lactovum</taxon>
    </lineage>
</organism>
<keyword evidence="2 11" id="KW-1003">Cell membrane</keyword>
<dbReference type="PIRSF" id="PIRSF001296">
    <property type="entry name" value="K_ATPase_KdpC"/>
    <property type="match status" value="1"/>
</dbReference>
<evidence type="ECO:0000256" key="6">
    <source>
        <dbReference type="ARBA" id="ARBA00022840"/>
    </source>
</evidence>
<evidence type="ECO:0000313" key="13">
    <source>
        <dbReference type="Proteomes" id="UP000562464"/>
    </source>
</evidence>
<evidence type="ECO:0000256" key="3">
    <source>
        <dbReference type="ARBA" id="ARBA00022538"/>
    </source>
</evidence>
<keyword evidence="8 11" id="KW-1133">Transmembrane helix</keyword>
<dbReference type="HAMAP" id="MF_00276">
    <property type="entry name" value="KdpC"/>
    <property type="match status" value="1"/>
</dbReference>
<evidence type="ECO:0000256" key="2">
    <source>
        <dbReference type="ARBA" id="ARBA00022475"/>
    </source>
</evidence>
<dbReference type="Proteomes" id="UP000562464">
    <property type="component" value="Unassembled WGS sequence"/>
</dbReference>
<dbReference type="AlphaFoldDB" id="A0A841C1L5"/>
<evidence type="ECO:0000313" key="12">
    <source>
        <dbReference type="EMBL" id="MBB5887806.1"/>
    </source>
</evidence>
<evidence type="ECO:0000256" key="11">
    <source>
        <dbReference type="HAMAP-Rule" id="MF_00276"/>
    </source>
</evidence>
<accession>A0A841C1L5</accession>
<evidence type="ECO:0000256" key="4">
    <source>
        <dbReference type="ARBA" id="ARBA00022692"/>
    </source>
</evidence>
<evidence type="ECO:0000256" key="7">
    <source>
        <dbReference type="ARBA" id="ARBA00022958"/>
    </source>
</evidence>
<evidence type="ECO:0000256" key="10">
    <source>
        <dbReference type="ARBA" id="ARBA00023136"/>
    </source>
</evidence>
<dbReference type="RefSeq" id="WP_183539302.1">
    <property type="nucleotide sequence ID" value="NZ_JACHHV010000008.1"/>
</dbReference>
<reference evidence="12 13" key="1">
    <citation type="submission" date="2020-08" db="EMBL/GenBank/DDBJ databases">
        <title>Genomic Encyclopedia of Type Strains, Phase IV (KMG-IV): sequencing the most valuable type-strain genomes for metagenomic binning, comparative biology and taxonomic classification.</title>
        <authorList>
            <person name="Goeker M."/>
        </authorList>
    </citation>
    <scope>NUCLEOTIDE SEQUENCE [LARGE SCALE GENOMIC DNA]</scope>
    <source>
        <strain evidence="12 13">DSM 14925</strain>
    </source>
</reference>
<dbReference type="PANTHER" id="PTHR30042">
    <property type="entry name" value="POTASSIUM-TRANSPORTING ATPASE C CHAIN"/>
    <property type="match status" value="1"/>
</dbReference>
<proteinExistence type="inferred from homology"/>
<dbReference type="Pfam" id="PF02669">
    <property type="entry name" value="KdpC"/>
    <property type="match status" value="1"/>
</dbReference>
<evidence type="ECO:0000256" key="5">
    <source>
        <dbReference type="ARBA" id="ARBA00022741"/>
    </source>
</evidence>
<dbReference type="PANTHER" id="PTHR30042:SF2">
    <property type="entry name" value="POTASSIUM-TRANSPORTING ATPASE KDPC SUBUNIT"/>
    <property type="match status" value="1"/>
</dbReference>
<dbReference type="InterPro" id="IPR003820">
    <property type="entry name" value="KdpC"/>
</dbReference>
<protein>
    <recommendedName>
        <fullName evidence="11">Potassium-transporting ATPase KdpC subunit</fullName>
    </recommendedName>
    <alternativeName>
        <fullName evidence="11">ATP phosphohydrolase [potassium-transporting] C chain</fullName>
    </alternativeName>
    <alternativeName>
        <fullName evidence="11">Potassium-binding and translocating subunit C</fullName>
    </alternativeName>
    <alternativeName>
        <fullName evidence="11">Potassium-translocating ATPase C chain</fullName>
    </alternativeName>
</protein>
<dbReference type="NCBIfam" id="NF001454">
    <property type="entry name" value="PRK00315.1"/>
    <property type="match status" value="1"/>
</dbReference>
<keyword evidence="10 11" id="KW-0472">Membrane</keyword>
<evidence type="ECO:0000256" key="1">
    <source>
        <dbReference type="ARBA" id="ARBA00022448"/>
    </source>
</evidence>
<keyword evidence="3 11" id="KW-0633">Potassium transport</keyword>
<gene>
    <name evidence="11" type="primary">kdpC</name>
    <name evidence="12" type="ORF">HNQ37_000683</name>
</gene>
<keyword evidence="4 11" id="KW-0812">Transmembrane</keyword>
<keyword evidence="1 11" id="KW-0813">Transport</keyword>
<dbReference type="GO" id="GO:0008556">
    <property type="term" value="F:P-type potassium transmembrane transporter activity"/>
    <property type="evidence" value="ECO:0007669"/>
    <property type="project" value="InterPro"/>
</dbReference>
<keyword evidence="6 11" id="KW-0067">ATP-binding</keyword>
<name>A0A841C1L5_9LACT</name>
<keyword evidence="13" id="KW-1185">Reference proteome</keyword>
<dbReference type="EMBL" id="JACHHV010000008">
    <property type="protein sequence ID" value="MBB5887806.1"/>
    <property type="molecule type" value="Genomic_DNA"/>
</dbReference>
<keyword evidence="5 11" id="KW-0547">Nucleotide-binding</keyword>
<comment type="caution">
    <text evidence="12">The sequence shown here is derived from an EMBL/GenBank/DDBJ whole genome shotgun (WGS) entry which is preliminary data.</text>
</comment>
<dbReference type="GO" id="GO:0005886">
    <property type="term" value="C:plasma membrane"/>
    <property type="evidence" value="ECO:0007669"/>
    <property type="project" value="UniProtKB-SubCell"/>
</dbReference>
<comment type="function">
    <text evidence="11">Part of the high-affinity ATP-driven potassium transport (or Kdp) system, which catalyzes the hydrolysis of ATP coupled with the electrogenic transport of potassium into the cytoplasm. This subunit acts as a catalytic chaperone that increases the ATP-binding affinity of the ATP-hydrolyzing subunit KdpB by the formation of a transient KdpB/KdpC/ATP ternary complex.</text>
</comment>
<dbReference type="GO" id="GO:0005524">
    <property type="term" value="F:ATP binding"/>
    <property type="evidence" value="ECO:0007669"/>
    <property type="project" value="UniProtKB-UniRule"/>
</dbReference>